<protein>
    <recommendedName>
        <fullName evidence="1">Ig-like domain-containing protein</fullName>
    </recommendedName>
</protein>
<evidence type="ECO:0000313" key="2">
    <source>
        <dbReference type="EMBL" id="KAH3788886.1"/>
    </source>
</evidence>
<dbReference type="EMBL" id="JAIWYP010000008">
    <property type="protein sequence ID" value="KAH3788886.1"/>
    <property type="molecule type" value="Genomic_DNA"/>
</dbReference>
<reference evidence="2" key="2">
    <citation type="submission" date="2020-11" db="EMBL/GenBank/DDBJ databases">
        <authorList>
            <person name="McCartney M.A."/>
            <person name="Auch B."/>
            <person name="Kono T."/>
            <person name="Mallez S."/>
            <person name="Becker A."/>
            <person name="Gohl D.M."/>
            <person name="Silverstein K.A.T."/>
            <person name="Koren S."/>
            <person name="Bechman K.B."/>
            <person name="Herman A."/>
            <person name="Abrahante J.E."/>
            <person name="Garbe J."/>
        </authorList>
    </citation>
    <scope>NUCLEOTIDE SEQUENCE</scope>
    <source>
        <strain evidence="2">Duluth1</strain>
        <tissue evidence="2">Whole animal</tissue>
    </source>
</reference>
<accession>A0A9D4IUP1</accession>
<dbReference type="AlphaFoldDB" id="A0A9D4IUP1"/>
<dbReference type="InterPro" id="IPR007110">
    <property type="entry name" value="Ig-like_dom"/>
</dbReference>
<comment type="caution">
    <text evidence="2">The sequence shown here is derived from an EMBL/GenBank/DDBJ whole genome shotgun (WGS) entry which is preliminary data.</text>
</comment>
<evidence type="ECO:0000313" key="3">
    <source>
        <dbReference type="Proteomes" id="UP000828390"/>
    </source>
</evidence>
<reference evidence="2" key="1">
    <citation type="journal article" date="2019" name="bioRxiv">
        <title>The Genome of the Zebra Mussel, Dreissena polymorpha: A Resource for Invasive Species Research.</title>
        <authorList>
            <person name="McCartney M.A."/>
            <person name="Auch B."/>
            <person name="Kono T."/>
            <person name="Mallez S."/>
            <person name="Zhang Y."/>
            <person name="Obille A."/>
            <person name="Becker A."/>
            <person name="Abrahante J.E."/>
            <person name="Garbe J."/>
            <person name="Badalamenti J.P."/>
            <person name="Herman A."/>
            <person name="Mangelson H."/>
            <person name="Liachko I."/>
            <person name="Sullivan S."/>
            <person name="Sone E.D."/>
            <person name="Koren S."/>
            <person name="Silverstein K.A.T."/>
            <person name="Beckman K.B."/>
            <person name="Gohl D.M."/>
        </authorList>
    </citation>
    <scope>NUCLEOTIDE SEQUENCE</scope>
    <source>
        <strain evidence="2">Duluth1</strain>
        <tissue evidence="2">Whole animal</tissue>
    </source>
</reference>
<name>A0A9D4IUP1_DREPO</name>
<proteinExistence type="predicted"/>
<feature type="domain" description="Ig-like" evidence="1">
    <location>
        <begin position="1"/>
        <end position="55"/>
    </location>
</feature>
<gene>
    <name evidence="2" type="ORF">DPMN_167050</name>
</gene>
<dbReference type="PROSITE" id="PS50835">
    <property type="entry name" value="IG_LIKE"/>
    <property type="match status" value="1"/>
</dbReference>
<sequence>MYSWSRADGQPFVKGTQLSDINRVLTIANAPLEADGDYICKVVRQGKVSKTVTISLFLESKYSYRVTFCYNIVIGP</sequence>
<evidence type="ECO:0000259" key="1">
    <source>
        <dbReference type="PROSITE" id="PS50835"/>
    </source>
</evidence>
<keyword evidence="3" id="KW-1185">Reference proteome</keyword>
<dbReference type="Proteomes" id="UP000828390">
    <property type="component" value="Unassembled WGS sequence"/>
</dbReference>
<dbReference type="InterPro" id="IPR013783">
    <property type="entry name" value="Ig-like_fold"/>
</dbReference>
<organism evidence="2 3">
    <name type="scientific">Dreissena polymorpha</name>
    <name type="common">Zebra mussel</name>
    <name type="synonym">Mytilus polymorpha</name>
    <dbReference type="NCBI Taxonomy" id="45954"/>
    <lineage>
        <taxon>Eukaryota</taxon>
        <taxon>Metazoa</taxon>
        <taxon>Spiralia</taxon>
        <taxon>Lophotrochozoa</taxon>
        <taxon>Mollusca</taxon>
        <taxon>Bivalvia</taxon>
        <taxon>Autobranchia</taxon>
        <taxon>Heteroconchia</taxon>
        <taxon>Euheterodonta</taxon>
        <taxon>Imparidentia</taxon>
        <taxon>Neoheterodontei</taxon>
        <taxon>Myida</taxon>
        <taxon>Dreissenoidea</taxon>
        <taxon>Dreissenidae</taxon>
        <taxon>Dreissena</taxon>
    </lineage>
</organism>
<dbReference type="Gene3D" id="2.60.40.10">
    <property type="entry name" value="Immunoglobulins"/>
    <property type="match status" value="1"/>
</dbReference>